<evidence type="ECO:0000313" key="11">
    <source>
        <dbReference type="Proteomes" id="UP000190951"/>
    </source>
</evidence>
<dbReference type="AlphaFoldDB" id="A0A1S8L796"/>
<dbReference type="KEGG" id="crw:CROST_028940"/>
<dbReference type="PRINTS" id="PR01853">
    <property type="entry name" value="YAJCTRNLCASE"/>
</dbReference>
<keyword evidence="5" id="KW-0812">Transmembrane</keyword>
<keyword evidence="3" id="KW-0813">Transport</keyword>
<gene>
    <name evidence="10" type="ORF">CROST_028940</name>
</gene>
<dbReference type="GO" id="GO:0015031">
    <property type="term" value="P:protein transport"/>
    <property type="evidence" value="ECO:0007669"/>
    <property type="project" value="UniProtKB-KW"/>
</dbReference>
<keyword evidence="9" id="KW-0472">Membrane</keyword>
<evidence type="ECO:0000256" key="5">
    <source>
        <dbReference type="ARBA" id="ARBA00022692"/>
    </source>
</evidence>
<evidence type="ECO:0000313" key="10">
    <source>
        <dbReference type="EMBL" id="URZ12177.1"/>
    </source>
</evidence>
<evidence type="ECO:0000256" key="8">
    <source>
        <dbReference type="ARBA" id="ARBA00023010"/>
    </source>
</evidence>
<keyword evidence="8" id="KW-0811">Translocation</keyword>
<evidence type="ECO:0000256" key="3">
    <source>
        <dbReference type="ARBA" id="ARBA00022448"/>
    </source>
</evidence>
<name>A0A1S8L796_9CLOT</name>
<reference evidence="10 11" key="1">
    <citation type="submission" date="2022-04" db="EMBL/GenBank/DDBJ databases">
        <title>Genome sequence of C. roseum typestrain.</title>
        <authorList>
            <person name="Poehlein A."/>
            <person name="Schoch T."/>
            <person name="Duerre P."/>
            <person name="Daniel R."/>
        </authorList>
    </citation>
    <scope>NUCLEOTIDE SEQUENCE [LARGE SCALE GENOMIC DNA]</scope>
    <source>
        <strain evidence="10 11">DSM 7320</strain>
    </source>
</reference>
<evidence type="ECO:0000256" key="9">
    <source>
        <dbReference type="ARBA" id="ARBA00023136"/>
    </source>
</evidence>
<dbReference type="SMART" id="SM01323">
    <property type="entry name" value="YajC"/>
    <property type="match status" value="1"/>
</dbReference>
<comment type="similarity">
    <text evidence="2">Belongs to the YajC family.</text>
</comment>
<dbReference type="Pfam" id="PF02699">
    <property type="entry name" value="YajC"/>
    <property type="match status" value="1"/>
</dbReference>
<sequence length="94" mass="10722">MPTTVITILYVVGLLAVFYLAMYIPDRSRKKKFNKMLEELKVKDNVVTRSGMVGQITNIQDEFVIIQTGPDKVKIKMKKESIASVENRKSDNSK</sequence>
<dbReference type="EMBL" id="CP096983">
    <property type="protein sequence ID" value="URZ12177.1"/>
    <property type="molecule type" value="Genomic_DNA"/>
</dbReference>
<evidence type="ECO:0000256" key="4">
    <source>
        <dbReference type="ARBA" id="ARBA00022475"/>
    </source>
</evidence>
<keyword evidence="7" id="KW-1133">Transmembrane helix</keyword>
<organism evidence="10 11">
    <name type="scientific">Clostridium felsineum</name>
    <dbReference type="NCBI Taxonomy" id="36839"/>
    <lineage>
        <taxon>Bacteria</taxon>
        <taxon>Bacillati</taxon>
        <taxon>Bacillota</taxon>
        <taxon>Clostridia</taxon>
        <taxon>Eubacteriales</taxon>
        <taxon>Clostridiaceae</taxon>
        <taxon>Clostridium</taxon>
    </lineage>
</organism>
<keyword evidence="6" id="KW-0653">Protein transport</keyword>
<dbReference type="RefSeq" id="WP_077832002.1">
    <property type="nucleotide sequence ID" value="NZ_CP096983.1"/>
</dbReference>
<comment type="subcellular location">
    <subcellularLocation>
        <location evidence="1">Cell membrane</location>
        <topology evidence="1">Single-pass membrane protein</topology>
    </subcellularLocation>
</comment>
<dbReference type="Proteomes" id="UP000190951">
    <property type="component" value="Chromosome"/>
</dbReference>
<dbReference type="NCBIfam" id="TIGR00739">
    <property type="entry name" value="yajC"/>
    <property type="match status" value="1"/>
</dbReference>
<evidence type="ECO:0000256" key="1">
    <source>
        <dbReference type="ARBA" id="ARBA00004162"/>
    </source>
</evidence>
<evidence type="ECO:0000256" key="6">
    <source>
        <dbReference type="ARBA" id="ARBA00022927"/>
    </source>
</evidence>
<dbReference type="InterPro" id="IPR003849">
    <property type="entry name" value="Preprotein_translocase_YajC"/>
</dbReference>
<dbReference type="STRING" id="84029.CROST_19260"/>
<protein>
    <submittedName>
        <fullName evidence="10">Uncharacterized protein</fullName>
    </submittedName>
</protein>
<keyword evidence="11" id="KW-1185">Reference proteome</keyword>
<dbReference type="PANTHER" id="PTHR33909:SF1">
    <property type="entry name" value="SEC TRANSLOCON ACCESSORY COMPLEX SUBUNIT YAJC"/>
    <property type="match status" value="1"/>
</dbReference>
<dbReference type="GO" id="GO:0005886">
    <property type="term" value="C:plasma membrane"/>
    <property type="evidence" value="ECO:0007669"/>
    <property type="project" value="UniProtKB-SubCell"/>
</dbReference>
<accession>A0A1S8L796</accession>
<evidence type="ECO:0000256" key="2">
    <source>
        <dbReference type="ARBA" id="ARBA00006742"/>
    </source>
</evidence>
<proteinExistence type="inferred from homology"/>
<dbReference type="PANTHER" id="PTHR33909">
    <property type="entry name" value="SEC TRANSLOCON ACCESSORY COMPLEX SUBUNIT YAJC"/>
    <property type="match status" value="1"/>
</dbReference>
<keyword evidence="4" id="KW-1003">Cell membrane</keyword>
<evidence type="ECO:0000256" key="7">
    <source>
        <dbReference type="ARBA" id="ARBA00022989"/>
    </source>
</evidence>